<dbReference type="PROSITE" id="PS01124">
    <property type="entry name" value="HTH_ARAC_FAMILY_2"/>
    <property type="match status" value="1"/>
</dbReference>
<organism evidence="4 5">
    <name type="scientific">Paraburkholderia acidiphila</name>
    <dbReference type="NCBI Taxonomy" id="2571747"/>
    <lineage>
        <taxon>Bacteria</taxon>
        <taxon>Pseudomonadati</taxon>
        <taxon>Pseudomonadota</taxon>
        <taxon>Betaproteobacteria</taxon>
        <taxon>Burkholderiales</taxon>
        <taxon>Burkholderiaceae</taxon>
        <taxon>Paraburkholderia</taxon>
    </lineage>
</organism>
<dbReference type="EMBL" id="CP046910">
    <property type="protein sequence ID" value="QGZ56883.1"/>
    <property type="molecule type" value="Genomic_DNA"/>
</dbReference>
<feature type="domain" description="HTH araC/xylS-type" evidence="3">
    <location>
        <begin position="223"/>
        <end position="321"/>
    </location>
</feature>
<evidence type="ECO:0000256" key="2">
    <source>
        <dbReference type="ARBA" id="ARBA00023163"/>
    </source>
</evidence>
<dbReference type="CDD" id="cd03137">
    <property type="entry name" value="GATase1_AraC_1"/>
    <property type="match status" value="1"/>
</dbReference>
<dbReference type="KEGG" id="pacp:FAZ97_18180"/>
<keyword evidence="5" id="KW-1185">Reference proteome</keyword>
<name>A0A7Z2G7Y3_9BURK</name>
<dbReference type="InterPro" id="IPR002818">
    <property type="entry name" value="DJ-1/PfpI"/>
</dbReference>
<dbReference type="Gene3D" id="1.10.10.60">
    <property type="entry name" value="Homeodomain-like"/>
    <property type="match status" value="1"/>
</dbReference>
<proteinExistence type="predicted"/>
<dbReference type="PANTHER" id="PTHR43130">
    <property type="entry name" value="ARAC-FAMILY TRANSCRIPTIONAL REGULATOR"/>
    <property type="match status" value="1"/>
</dbReference>
<evidence type="ECO:0000313" key="5">
    <source>
        <dbReference type="Proteomes" id="UP000434209"/>
    </source>
</evidence>
<keyword evidence="2" id="KW-0804">Transcription</keyword>
<dbReference type="RefSeq" id="WP_158759834.1">
    <property type="nucleotide sequence ID" value="NZ_CP046910.1"/>
</dbReference>
<dbReference type="GO" id="GO:0003700">
    <property type="term" value="F:DNA-binding transcription factor activity"/>
    <property type="evidence" value="ECO:0007669"/>
    <property type="project" value="InterPro"/>
</dbReference>
<evidence type="ECO:0000259" key="3">
    <source>
        <dbReference type="PROSITE" id="PS01124"/>
    </source>
</evidence>
<keyword evidence="1" id="KW-0805">Transcription regulation</keyword>
<evidence type="ECO:0000313" key="4">
    <source>
        <dbReference type="EMBL" id="QGZ56883.1"/>
    </source>
</evidence>
<reference evidence="4 5" key="1">
    <citation type="submission" date="2019-12" db="EMBL/GenBank/DDBJ databases">
        <title>Paraburkholderia acidiphila 7Q-K02 sp. nov and Paraburkholderia acidisoli DHF22 sp. nov., two strains isolated from forest soil.</title>
        <authorList>
            <person name="Gao Z."/>
            <person name="Qiu L."/>
        </authorList>
    </citation>
    <scope>NUCLEOTIDE SEQUENCE [LARGE SCALE GENOMIC DNA]</scope>
    <source>
        <strain evidence="4 5">7Q-K02</strain>
    </source>
</reference>
<protein>
    <submittedName>
        <fullName evidence="4">Helix-turn-helix domain-containing protein</fullName>
    </submittedName>
</protein>
<dbReference type="Pfam" id="PF12833">
    <property type="entry name" value="HTH_18"/>
    <property type="match status" value="1"/>
</dbReference>
<dbReference type="PANTHER" id="PTHR43130:SF3">
    <property type="entry name" value="HTH-TYPE TRANSCRIPTIONAL REGULATOR RV1931C"/>
    <property type="match status" value="1"/>
</dbReference>
<sequence length="333" mass="36548">MRKPTEVHIVLYEGFQALDATAALAVFEHTNMLLRRLGLSEHYAVSFVASRVGPVHSSSVVELLATSAIAANSLPDAAIVVGAFEIEEALLAEPSLINWLAQQGTRLRRLASLCTGSYFLAEAGLLDHKRATTHWNHAQRMQQRYPLVEVDAEPIYVRQGNIITSAGVTAGIDLALSFVEEDLGREIALQVARDLAVFLKRPGEHSQFSMYLQSQMIADPVIRDLQEWILASLDQPLSPNRLAKHANMSPDELDRLFREHAGVAPAEFILTARFELARALLEDPDASMSLAAMRCGFGTVGKMSQAFLSRMGVDAATYRARLLKRNALSGGSR</sequence>
<dbReference type="AlphaFoldDB" id="A0A7Z2G7Y3"/>
<dbReference type="SUPFAM" id="SSF46689">
    <property type="entry name" value="Homeodomain-like"/>
    <property type="match status" value="2"/>
</dbReference>
<dbReference type="Proteomes" id="UP000434209">
    <property type="component" value="Chromosome 2"/>
</dbReference>
<gene>
    <name evidence="4" type="ORF">FAZ97_18180</name>
</gene>
<accession>A0A7Z2G7Y3</accession>
<dbReference type="SMART" id="SM00342">
    <property type="entry name" value="HTH_ARAC"/>
    <property type="match status" value="1"/>
</dbReference>
<dbReference type="InterPro" id="IPR029062">
    <property type="entry name" value="Class_I_gatase-like"/>
</dbReference>
<dbReference type="GO" id="GO:0043565">
    <property type="term" value="F:sequence-specific DNA binding"/>
    <property type="evidence" value="ECO:0007669"/>
    <property type="project" value="InterPro"/>
</dbReference>
<dbReference type="OrthoDB" id="9177852at2"/>
<dbReference type="InterPro" id="IPR009057">
    <property type="entry name" value="Homeodomain-like_sf"/>
</dbReference>
<dbReference type="InterPro" id="IPR052158">
    <property type="entry name" value="INH-QAR"/>
</dbReference>
<dbReference type="InterPro" id="IPR018060">
    <property type="entry name" value="HTH_AraC"/>
</dbReference>
<dbReference type="Pfam" id="PF01965">
    <property type="entry name" value="DJ-1_PfpI"/>
    <property type="match status" value="1"/>
</dbReference>
<evidence type="ECO:0000256" key="1">
    <source>
        <dbReference type="ARBA" id="ARBA00023015"/>
    </source>
</evidence>
<dbReference type="SUPFAM" id="SSF52317">
    <property type="entry name" value="Class I glutamine amidotransferase-like"/>
    <property type="match status" value="1"/>
</dbReference>
<dbReference type="Gene3D" id="3.40.50.880">
    <property type="match status" value="1"/>
</dbReference>